<proteinExistence type="predicted"/>
<name>A0ABQ9HLA7_9NEOP</name>
<evidence type="ECO:0000313" key="3">
    <source>
        <dbReference type="Proteomes" id="UP001159363"/>
    </source>
</evidence>
<evidence type="ECO:0000256" key="1">
    <source>
        <dbReference type="SAM" id="MobiDB-lite"/>
    </source>
</evidence>
<organism evidence="2 3">
    <name type="scientific">Dryococelus australis</name>
    <dbReference type="NCBI Taxonomy" id="614101"/>
    <lineage>
        <taxon>Eukaryota</taxon>
        <taxon>Metazoa</taxon>
        <taxon>Ecdysozoa</taxon>
        <taxon>Arthropoda</taxon>
        <taxon>Hexapoda</taxon>
        <taxon>Insecta</taxon>
        <taxon>Pterygota</taxon>
        <taxon>Neoptera</taxon>
        <taxon>Polyneoptera</taxon>
        <taxon>Phasmatodea</taxon>
        <taxon>Verophasmatodea</taxon>
        <taxon>Anareolatae</taxon>
        <taxon>Phasmatidae</taxon>
        <taxon>Eurycanthinae</taxon>
        <taxon>Dryococelus</taxon>
    </lineage>
</organism>
<comment type="caution">
    <text evidence="2">The sequence shown here is derived from an EMBL/GenBank/DDBJ whole genome shotgun (WGS) entry which is preliminary data.</text>
</comment>
<feature type="region of interest" description="Disordered" evidence="1">
    <location>
        <begin position="60"/>
        <end position="81"/>
    </location>
</feature>
<sequence length="194" mass="22131">MNSPLVYHMISNDFPNNDNTTEDAEIYNEQIDDIVDVANLNTIENSVQVVNKDNTKQIAENAETDDVANDPNWTPTDDEPPLKKINYSLTYVSNGVETCEKVPCRPHNVEETKGETKCFIELAVQNKLSSSDSGIPVAMKREREPPKHKWSESVRDAAKKHMRSFLAYESHYTRKTTAKKYLPSHLNLTNIYEL</sequence>
<keyword evidence="3" id="KW-1185">Reference proteome</keyword>
<reference evidence="2 3" key="1">
    <citation type="submission" date="2023-02" db="EMBL/GenBank/DDBJ databases">
        <title>LHISI_Scaffold_Assembly.</title>
        <authorList>
            <person name="Stuart O.P."/>
            <person name="Cleave R."/>
            <person name="Magrath M.J.L."/>
            <person name="Mikheyev A.S."/>
        </authorList>
    </citation>
    <scope>NUCLEOTIDE SEQUENCE [LARGE SCALE GENOMIC DNA]</scope>
    <source>
        <strain evidence="2">Daus_M_001</strain>
        <tissue evidence="2">Leg muscle</tissue>
    </source>
</reference>
<evidence type="ECO:0000313" key="2">
    <source>
        <dbReference type="EMBL" id="KAJ8885138.1"/>
    </source>
</evidence>
<dbReference type="EMBL" id="JARBHB010000004">
    <property type="protein sequence ID" value="KAJ8885138.1"/>
    <property type="molecule type" value="Genomic_DNA"/>
</dbReference>
<accession>A0ABQ9HLA7</accession>
<gene>
    <name evidence="2" type="ORF">PR048_011334</name>
</gene>
<dbReference type="Proteomes" id="UP001159363">
    <property type="component" value="Chromosome X"/>
</dbReference>
<protein>
    <submittedName>
        <fullName evidence="2">Uncharacterized protein</fullName>
    </submittedName>
</protein>